<dbReference type="Gene3D" id="3.40.50.410">
    <property type="entry name" value="von Willebrand factor, type A domain"/>
    <property type="match status" value="1"/>
</dbReference>
<protein>
    <submittedName>
        <fullName evidence="2">von Willebrand factor type A domain containing protein</fullName>
    </submittedName>
</protein>
<dbReference type="PANTHER" id="PTHR45737">
    <property type="entry name" value="VON WILLEBRAND FACTOR A DOMAIN-CONTAINING PROTEIN 5A"/>
    <property type="match status" value="1"/>
</dbReference>
<evidence type="ECO:0000259" key="1">
    <source>
        <dbReference type="PROSITE" id="PS50234"/>
    </source>
</evidence>
<proteinExistence type="predicted"/>
<dbReference type="SUPFAM" id="SSF53300">
    <property type="entry name" value="vWA-like"/>
    <property type="match status" value="1"/>
</dbReference>
<dbReference type="SMART" id="SM00327">
    <property type="entry name" value="VWA"/>
    <property type="match status" value="1"/>
</dbReference>
<gene>
    <name evidence="2" type="ORF">ACA1_101320</name>
</gene>
<dbReference type="InterPro" id="IPR002035">
    <property type="entry name" value="VWF_A"/>
</dbReference>
<reference evidence="2 3" key="1">
    <citation type="journal article" date="2013" name="Genome Biol.">
        <title>Genome of Acanthamoeba castellanii highlights extensive lateral gene transfer and early evolution of tyrosine kinase signaling.</title>
        <authorList>
            <person name="Clarke M."/>
            <person name="Lohan A.J."/>
            <person name="Liu B."/>
            <person name="Lagkouvardos I."/>
            <person name="Roy S."/>
            <person name="Zafar N."/>
            <person name="Bertelli C."/>
            <person name="Schilde C."/>
            <person name="Kianianmomeni A."/>
            <person name="Burglin T.R."/>
            <person name="Frech C."/>
            <person name="Turcotte B."/>
            <person name="Kopec K.O."/>
            <person name="Synnott J.M."/>
            <person name="Choo C."/>
            <person name="Paponov I."/>
            <person name="Finkler A."/>
            <person name="Soon Heng Tan C."/>
            <person name="Hutchins A.P."/>
            <person name="Weinmeier T."/>
            <person name="Rattei T."/>
            <person name="Chu J.S."/>
            <person name="Gimenez G."/>
            <person name="Irimia M."/>
            <person name="Rigden D.J."/>
            <person name="Fitzpatrick D.A."/>
            <person name="Lorenzo-Morales J."/>
            <person name="Bateman A."/>
            <person name="Chiu C.H."/>
            <person name="Tang P."/>
            <person name="Hegemann P."/>
            <person name="Fromm H."/>
            <person name="Raoult D."/>
            <person name="Greub G."/>
            <person name="Miranda-Saavedra D."/>
            <person name="Chen N."/>
            <person name="Nash P."/>
            <person name="Ginger M.L."/>
            <person name="Horn M."/>
            <person name="Schaap P."/>
            <person name="Caler L."/>
            <person name="Loftus B."/>
        </authorList>
    </citation>
    <scope>NUCLEOTIDE SEQUENCE [LARGE SCALE GENOMIC DNA]</scope>
    <source>
        <strain evidence="2 3">Neff</strain>
    </source>
</reference>
<dbReference type="Proteomes" id="UP000011083">
    <property type="component" value="Unassembled WGS sequence"/>
</dbReference>
<dbReference type="PANTHER" id="PTHR45737:SF6">
    <property type="entry name" value="VON WILLEBRAND FACTOR A DOMAIN-CONTAINING PROTEIN 5A"/>
    <property type="match status" value="1"/>
</dbReference>
<dbReference type="AlphaFoldDB" id="L8GIS7"/>
<dbReference type="Pfam" id="PF13768">
    <property type="entry name" value="VWA_3"/>
    <property type="match status" value="1"/>
</dbReference>
<dbReference type="GeneID" id="14912553"/>
<dbReference type="OrthoDB" id="30900at2759"/>
<dbReference type="KEGG" id="acan:ACA1_101320"/>
<sequence>MMTFHPRWEVDPDLVKHQTELIFLVDRSGSMAGSRMDIAKATLQLFLRSLPEGVRFNIFSFGSKFSSQFASSVEYDEQSLMRADAHVNAMSADMGGTDLLKPLQHVLRQREHEGLSRQIFLLTDGEVLNAEEVIQLAGTTRIFTFAIGNEADKNMLHELALCGRGAMEFVSEVEHMKVHVMRQLQKALEPAMTNAKLRLISRDGSDKHWRCTSRTIRPIFSGERLVLYALSSLRGEWSEDHQLAKAELTGVGPTGEALAFELFIDADHTTTGCTLHQLAAISLISGLRGNDVHCKNLGLAYSLATSQTSFVAIEERDRATLDEP</sequence>
<dbReference type="PROSITE" id="PS50234">
    <property type="entry name" value="VWFA"/>
    <property type="match status" value="1"/>
</dbReference>
<feature type="domain" description="VWFA" evidence="1">
    <location>
        <begin position="20"/>
        <end position="188"/>
    </location>
</feature>
<dbReference type="VEuPathDB" id="AmoebaDB:ACA1_101320"/>
<dbReference type="EMBL" id="KB008133">
    <property type="protein sequence ID" value="ELR12071.1"/>
    <property type="molecule type" value="Genomic_DNA"/>
</dbReference>
<dbReference type="InterPro" id="IPR036465">
    <property type="entry name" value="vWFA_dom_sf"/>
</dbReference>
<accession>L8GIS7</accession>
<evidence type="ECO:0000313" key="2">
    <source>
        <dbReference type="EMBL" id="ELR12071.1"/>
    </source>
</evidence>
<organism evidence="2 3">
    <name type="scientific">Acanthamoeba castellanii (strain ATCC 30010 / Neff)</name>
    <dbReference type="NCBI Taxonomy" id="1257118"/>
    <lineage>
        <taxon>Eukaryota</taxon>
        <taxon>Amoebozoa</taxon>
        <taxon>Discosea</taxon>
        <taxon>Longamoebia</taxon>
        <taxon>Centramoebida</taxon>
        <taxon>Acanthamoebidae</taxon>
        <taxon>Acanthamoeba</taxon>
    </lineage>
</organism>
<evidence type="ECO:0000313" key="3">
    <source>
        <dbReference type="Proteomes" id="UP000011083"/>
    </source>
</evidence>
<keyword evidence="3" id="KW-1185">Reference proteome</keyword>
<dbReference type="RefSeq" id="XP_004334084.1">
    <property type="nucleotide sequence ID" value="XM_004334036.1"/>
</dbReference>
<name>L8GIS7_ACACF</name>